<organism evidence="3 4">
    <name type="scientific">Virgisporangium aurantiacum</name>
    <dbReference type="NCBI Taxonomy" id="175570"/>
    <lineage>
        <taxon>Bacteria</taxon>
        <taxon>Bacillati</taxon>
        <taxon>Actinomycetota</taxon>
        <taxon>Actinomycetes</taxon>
        <taxon>Micromonosporales</taxon>
        <taxon>Micromonosporaceae</taxon>
        <taxon>Virgisporangium</taxon>
    </lineage>
</organism>
<dbReference type="PANTHER" id="PTHR37836">
    <property type="entry name" value="LMO1036 PROTEIN"/>
    <property type="match status" value="1"/>
</dbReference>
<dbReference type="PANTHER" id="PTHR37836:SF3">
    <property type="entry name" value="ENDOGLUCANASE"/>
    <property type="match status" value="1"/>
</dbReference>
<dbReference type="Pfam" id="PF13204">
    <property type="entry name" value="Apiosidase"/>
    <property type="match status" value="1"/>
</dbReference>
<evidence type="ECO:0000259" key="2">
    <source>
        <dbReference type="Pfam" id="PF16586"/>
    </source>
</evidence>
<dbReference type="AlphaFoldDB" id="A0A8J3Z5G1"/>
<accession>A0A8J3Z5G1</accession>
<keyword evidence="4" id="KW-1185">Reference proteome</keyword>
<dbReference type="EMBL" id="BOPG01000027">
    <property type="protein sequence ID" value="GIJ56812.1"/>
    <property type="molecule type" value="Genomic_DNA"/>
</dbReference>
<feature type="domain" description="DUF5060" evidence="2">
    <location>
        <begin position="2"/>
        <end position="71"/>
    </location>
</feature>
<name>A0A8J3Z5G1_9ACTN</name>
<feature type="domain" description="Apiosidase-like catalytic" evidence="1">
    <location>
        <begin position="106"/>
        <end position="427"/>
    </location>
</feature>
<comment type="caution">
    <text evidence="3">The sequence shown here is derived from an EMBL/GenBank/DDBJ whole genome shotgun (WGS) entry which is preliminary data.</text>
</comment>
<evidence type="ECO:0000313" key="4">
    <source>
        <dbReference type="Proteomes" id="UP000612585"/>
    </source>
</evidence>
<sequence>MTVGAWQEAEITLTAETGIADPYTAVDVWADFTHDDGTVLRRPAFHDGGRTWRIRFASPRDHGTWHWTTSASVPDGGLRDVSGTLTVTPGTGSNPFHRHGFWRMSPGGRSLVHADGTPAILVGDTAWALPWRATEDDVRAYAADRGGKGFNAVLLMSVQPDMRAVGPRDRRADEGFGVGFEDLPTGHINELNPDYFQHLDRLVDILTGHGIVPVLQPVFQGFGWKGLDVAGTVVPPAEYARYCRYLVARYGARPVVYLVGADGSGREPQIAAGGAEVHTWDCYGQPTGIHYRPHADNRAWQDAPWLDFQWCQTGHTGSHAAERVADMWRNLPVRAVANGEPSYERTGRPDLAAGWWQGHEAWSNLCAGGTMGVVYGAANLWQWKLHPDEPGHAPYFLSAGGDWRTALAYEGSTYVGLLSTVLDGLPTTDMSPDWQTCINPRGLTVPGRLHIAYQESGGPLQIMNDDGLPMTYRIVDPKTGRTVRTGTRTPDTRIIDGDGSGPRVVIFCDVFSDETGAASPDDEAV</sequence>
<dbReference type="Gene3D" id="3.20.20.80">
    <property type="entry name" value="Glycosidases"/>
    <property type="match status" value="1"/>
</dbReference>
<gene>
    <name evidence="3" type="ORF">Vau01_043280</name>
</gene>
<dbReference type="Pfam" id="PF16586">
    <property type="entry name" value="DUF5060"/>
    <property type="match status" value="1"/>
</dbReference>
<evidence type="ECO:0000259" key="1">
    <source>
        <dbReference type="Pfam" id="PF13204"/>
    </source>
</evidence>
<reference evidence="3" key="1">
    <citation type="submission" date="2021-01" db="EMBL/GenBank/DDBJ databases">
        <title>Whole genome shotgun sequence of Virgisporangium aurantiacum NBRC 16421.</title>
        <authorList>
            <person name="Komaki H."/>
            <person name="Tamura T."/>
        </authorList>
    </citation>
    <scope>NUCLEOTIDE SEQUENCE</scope>
    <source>
        <strain evidence="3">NBRC 16421</strain>
    </source>
</reference>
<dbReference type="GO" id="GO:0005975">
    <property type="term" value="P:carbohydrate metabolic process"/>
    <property type="evidence" value="ECO:0007669"/>
    <property type="project" value="UniProtKB-ARBA"/>
</dbReference>
<dbReference type="InterPro" id="IPR025277">
    <property type="entry name" value="Apiosidase-like_cat_dom"/>
</dbReference>
<dbReference type="InterPro" id="IPR013783">
    <property type="entry name" value="Ig-like_fold"/>
</dbReference>
<dbReference type="Proteomes" id="UP000612585">
    <property type="component" value="Unassembled WGS sequence"/>
</dbReference>
<evidence type="ECO:0008006" key="5">
    <source>
        <dbReference type="Google" id="ProtNLM"/>
    </source>
</evidence>
<proteinExistence type="predicted"/>
<dbReference type="InterPro" id="IPR032260">
    <property type="entry name" value="DUF5060"/>
</dbReference>
<dbReference type="RefSeq" id="WP_203995722.1">
    <property type="nucleotide sequence ID" value="NZ_BOPG01000027.1"/>
</dbReference>
<evidence type="ECO:0000313" key="3">
    <source>
        <dbReference type="EMBL" id="GIJ56812.1"/>
    </source>
</evidence>
<dbReference type="InterPro" id="IPR017853">
    <property type="entry name" value="GH"/>
</dbReference>
<protein>
    <recommendedName>
        <fullName evidence="5">DUF4038 domain-containing protein</fullName>
    </recommendedName>
</protein>
<dbReference type="Gene3D" id="2.60.40.10">
    <property type="entry name" value="Immunoglobulins"/>
    <property type="match status" value="1"/>
</dbReference>
<dbReference type="SUPFAM" id="SSF51445">
    <property type="entry name" value="(Trans)glycosidases"/>
    <property type="match status" value="1"/>
</dbReference>